<evidence type="ECO:0000256" key="5">
    <source>
        <dbReference type="ARBA" id="ARBA00022679"/>
    </source>
</evidence>
<evidence type="ECO:0000256" key="7">
    <source>
        <dbReference type="ARBA" id="ARBA00022827"/>
    </source>
</evidence>
<proteinExistence type="predicted"/>
<keyword evidence="8" id="KW-0460">Magnesium</keyword>
<comment type="caution">
    <text evidence="11">The sequence shown here is derived from an EMBL/GenBank/DDBJ whole genome shotgun (WGS) entry which is preliminary data.</text>
</comment>
<keyword evidence="5" id="KW-0808">Transferase</keyword>
<dbReference type="Gene3D" id="3.10.520.10">
    <property type="entry name" value="ApbE-like domains"/>
    <property type="match status" value="2"/>
</dbReference>
<dbReference type="InterPro" id="IPR003374">
    <property type="entry name" value="ApbE-like_sf"/>
</dbReference>
<dbReference type="Proteomes" id="UP000008363">
    <property type="component" value="Unassembled WGS sequence"/>
</dbReference>
<evidence type="ECO:0000256" key="10">
    <source>
        <dbReference type="ARBA" id="ARBA00048540"/>
    </source>
</evidence>
<evidence type="ECO:0000256" key="4">
    <source>
        <dbReference type="ARBA" id="ARBA00022630"/>
    </source>
</evidence>
<evidence type="ECO:0000313" key="12">
    <source>
        <dbReference type="Proteomes" id="UP000008363"/>
    </source>
</evidence>
<dbReference type="SUPFAM" id="SSF143631">
    <property type="entry name" value="ApbE-like"/>
    <property type="match status" value="1"/>
</dbReference>
<comment type="catalytic activity">
    <reaction evidence="10">
        <text>L-threonyl-[protein] + FAD = FMN-L-threonyl-[protein] + AMP + H(+)</text>
        <dbReference type="Rhea" id="RHEA:36847"/>
        <dbReference type="Rhea" id="RHEA-COMP:11060"/>
        <dbReference type="Rhea" id="RHEA-COMP:11061"/>
        <dbReference type="ChEBI" id="CHEBI:15378"/>
        <dbReference type="ChEBI" id="CHEBI:30013"/>
        <dbReference type="ChEBI" id="CHEBI:57692"/>
        <dbReference type="ChEBI" id="CHEBI:74257"/>
        <dbReference type="ChEBI" id="CHEBI:456215"/>
        <dbReference type="EC" id="2.7.1.180"/>
    </reaction>
</comment>
<evidence type="ECO:0000256" key="2">
    <source>
        <dbReference type="ARBA" id="ARBA00011955"/>
    </source>
</evidence>
<sequence>MTAPTAPGDTVRTRAWVEHIMGMPISIHVRAEDPRRPDVEAAVAATYADLRRADATFSTWDTDSQLMRLRAGTFTGERDAWLDDVAAWCAAAERATGGAFTTDLVGPDGTRGWDPTGLVKGWAVTEAAAHLRRLEGVAFSINAGGDILCGRGPQTPARPWRIGIQHPGNPRAIAATVELVDGAVATSGTGARGTHIIDPRTHTPVQDTGSVTVTGPDLVWCDIWATACFVDPDCLTRHPDRMNYRLARLPA</sequence>
<dbReference type="PANTHER" id="PTHR30040">
    <property type="entry name" value="THIAMINE BIOSYNTHESIS LIPOPROTEIN APBE"/>
    <property type="match status" value="1"/>
</dbReference>
<dbReference type="PANTHER" id="PTHR30040:SF2">
    <property type="entry name" value="FAD:PROTEIN FMN TRANSFERASE"/>
    <property type="match status" value="1"/>
</dbReference>
<keyword evidence="12" id="KW-1185">Reference proteome</keyword>
<evidence type="ECO:0000313" key="11">
    <source>
        <dbReference type="EMBL" id="GAB91007.1"/>
    </source>
</evidence>
<comment type="cofactor">
    <cofactor evidence="1">
        <name>Mg(2+)</name>
        <dbReference type="ChEBI" id="CHEBI:18420"/>
    </cofactor>
</comment>
<evidence type="ECO:0000256" key="3">
    <source>
        <dbReference type="ARBA" id="ARBA00016337"/>
    </source>
</evidence>
<evidence type="ECO:0000256" key="1">
    <source>
        <dbReference type="ARBA" id="ARBA00001946"/>
    </source>
</evidence>
<dbReference type="AlphaFoldDB" id="K6WFQ5"/>
<dbReference type="InterPro" id="IPR024932">
    <property type="entry name" value="ApbE"/>
</dbReference>
<dbReference type="OrthoDB" id="9778595at2"/>
<name>K6WFQ5_9ACTN</name>
<dbReference type="EC" id="2.7.1.180" evidence="2"/>
<dbReference type="Pfam" id="PF02424">
    <property type="entry name" value="ApbE"/>
    <property type="match status" value="1"/>
</dbReference>
<evidence type="ECO:0000256" key="6">
    <source>
        <dbReference type="ARBA" id="ARBA00022723"/>
    </source>
</evidence>
<keyword evidence="4" id="KW-0285">Flavoprotein</keyword>
<dbReference type="GO" id="GO:0016740">
    <property type="term" value="F:transferase activity"/>
    <property type="evidence" value="ECO:0007669"/>
    <property type="project" value="UniProtKB-KW"/>
</dbReference>
<protein>
    <recommendedName>
        <fullName evidence="3">FAD:protein FMN transferase</fullName>
        <ecNumber evidence="2">2.7.1.180</ecNumber>
    </recommendedName>
    <alternativeName>
        <fullName evidence="9">Flavin transferase</fullName>
    </alternativeName>
</protein>
<evidence type="ECO:0000256" key="9">
    <source>
        <dbReference type="ARBA" id="ARBA00031306"/>
    </source>
</evidence>
<accession>K6WFQ5</accession>
<organism evidence="11 12">
    <name type="scientific">Gordonia rhizosphera NBRC 16068</name>
    <dbReference type="NCBI Taxonomy" id="1108045"/>
    <lineage>
        <taxon>Bacteria</taxon>
        <taxon>Bacillati</taxon>
        <taxon>Actinomycetota</taxon>
        <taxon>Actinomycetes</taxon>
        <taxon>Mycobacteriales</taxon>
        <taxon>Gordoniaceae</taxon>
        <taxon>Gordonia</taxon>
    </lineage>
</organism>
<reference evidence="11 12" key="1">
    <citation type="submission" date="2012-08" db="EMBL/GenBank/DDBJ databases">
        <title>Whole genome shotgun sequence of Gordonia rhizosphera NBRC 16068.</title>
        <authorList>
            <person name="Takarada H."/>
            <person name="Isaki S."/>
            <person name="Hosoyama A."/>
            <person name="Tsuchikane K."/>
            <person name="Katsumata H."/>
            <person name="Baba S."/>
            <person name="Ohji S."/>
            <person name="Yamazaki S."/>
            <person name="Fujita N."/>
        </authorList>
    </citation>
    <scope>NUCLEOTIDE SEQUENCE [LARGE SCALE GENOMIC DNA]</scope>
    <source>
        <strain evidence="11 12">NBRC 16068</strain>
    </source>
</reference>
<evidence type="ECO:0000256" key="8">
    <source>
        <dbReference type="ARBA" id="ARBA00022842"/>
    </source>
</evidence>
<gene>
    <name evidence="11" type="ORF">GORHZ_120_00630</name>
</gene>
<dbReference type="EMBL" id="BAHC01000120">
    <property type="protein sequence ID" value="GAB91007.1"/>
    <property type="molecule type" value="Genomic_DNA"/>
</dbReference>
<keyword evidence="7" id="KW-0274">FAD</keyword>
<keyword evidence="6" id="KW-0479">Metal-binding</keyword>
<dbReference type="STRING" id="1108045.GORHZ_120_00630"/>
<dbReference type="eggNOG" id="COG1477">
    <property type="taxonomic scope" value="Bacteria"/>
</dbReference>
<dbReference type="GO" id="GO:0046872">
    <property type="term" value="F:metal ion binding"/>
    <property type="evidence" value="ECO:0007669"/>
    <property type="project" value="UniProtKB-KW"/>
</dbReference>
<dbReference type="RefSeq" id="WP_006334246.1">
    <property type="nucleotide sequence ID" value="NZ_BAHC01000120.1"/>
</dbReference>